<reference evidence="2 3" key="1">
    <citation type="submission" date="2014-04" db="EMBL/GenBank/DDBJ databases">
        <authorList>
            <consortium name="DOE Joint Genome Institute"/>
            <person name="Kuo A."/>
            <person name="Kohler A."/>
            <person name="Costa M.D."/>
            <person name="Nagy L.G."/>
            <person name="Floudas D."/>
            <person name="Copeland A."/>
            <person name="Barry K.W."/>
            <person name="Cichocki N."/>
            <person name="Veneault-Fourrey C."/>
            <person name="LaButti K."/>
            <person name="Lindquist E.A."/>
            <person name="Lipzen A."/>
            <person name="Lundell T."/>
            <person name="Morin E."/>
            <person name="Murat C."/>
            <person name="Sun H."/>
            <person name="Tunlid A."/>
            <person name="Henrissat B."/>
            <person name="Grigoriev I.V."/>
            <person name="Hibbett D.S."/>
            <person name="Martin F."/>
            <person name="Nordberg H.P."/>
            <person name="Cantor M.N."/>
            <person name="Hua S.X."/>
        </authorList>
    </citation>
    <scope>NUCLEOTIDE SEQUENCE [LARGE SCALE GENOMIC DNA]</scope>
    <source>
        <strain evidence="2 3">Marx 270</strain>
    </source>
</reference>
<dbReference type="HOGENOM" id="CLU_900515_0_0_1"/>
<name>A0A0C3KEP6_PISTI</name>
<dbReference type="EMBL" id="KN831958">
    <property type="protein sequence ID" value="KIO08072.1"/>
    <property type="molecule type" value="Genomic_DNA"/>
</dbReference>
<accession>A0A0C3KEP6</accession>
<feature type="region of interest" description="Disordered" evidence="1">
    <location>
        <begin position="149"/>
        <end position="179"/>
    </location>
</feature>
<evidence type="ECO:0000313" key="3">
    <source>
        <dbReference type="Proteomes" id="UP000054217"/>
    </source>
</evidence>
<proteinExistence type="predicted"/>
<dbReference type="OrthoDB" id="2703001at2759"/>
<dbReference type="Proteomes" id="UP000054217">
    <property type="component" value="Unassembled WGS sequence"/>
</dbReference>
<keyword evidence="3" id="KW-1185">Reference proteome</keyword>
<gene>
    <name evidence="2" type="ORF">M404DRAFT_23342</name>
</gene>
<evidence type="ECO:0000313" key="2">
    <source>
        <dbReference type="EMBL" id="KIO08072.1"/>
    </source>
</evidence>
<dbReference type="AlphaFoldDB" id="A0A0C3KEP6"/>
<feature type="region of interest" description="Disordered" evidence="1">
    <location>
        <begin position="1"/>
        <end position="25"/>
    </location>
</feature>
<organism evidence="2 3">
    <name type="scientific">Pisolithus tinctorius Marx 270</name>
    <dbReference type="NCBI Taxonomy" id="870435"/>
    <lineage>
        <taxon>Eukaryota</taxon>
        <taxon>Fungi</taxon>
        <taxon>Dikarya</taxon>
        <taxon>Basidiomycota</taxon>
        <taxon>Agaricomycotina</taxon>
        <taxon>Agaricomycetes</taxon>
        <taxon>Agaricomycetidae</taxon>
        <taxon>Boletales</taxon>
        <taxon>Sclerodermatineae</taxon>
        <taxon>Pisolithaceae</taxon>
        <taxon>Pisolithus</taxon>
    </lineage>
</organism>
<evidence type="ECO:0000256" key="1">
    <source>
        <dbReference type="SAM" id="MobiDB-lite"/>
    </source>
</evidence>
<sequence>MAATQCTYGDTLNRPELGSSAPEGTGLHVEQGCTLAITNETCRCQYTPEERLKEGIGTTAVEQHTVWSSKVQEVKMLRSECNRAPARQQESYEHWHTLESLPDDEAREPGVPKGTRTCWKINEDVRASAMKLETGPTSAKTAKTRAYPLDIESRPGEASDKGSVQDESGADDTTSNNAIDSLRVKTGMLAESSIQYCDRDWSLSTRNIPTSSIPPMGCVEHAHRTSIPKRRHGRIKFEVPGRASTFKGIKRQFEVLGTNMLVAASVENEMLDGGDGKQGDNDGIASSGDCNLERLEEALIPAEASQPHG</sequence>
<dbReference type="InParanoid" id="A0A0C3KEP6"/>
<feature type="compositionally biased region" description="Basic and acidic residues" evidence="1">
    <location>
        <begin position="151"/>
        <end position="164"/>
    </location>
</feature>
<reference evidence="3" key="2">
    <citation type="submission" date="2015-01" db="EMBL/GenBank/DDBJ databases">
        <title>Evolutionary Origins and Diversification of the Mycorrhizal Mutualists.</title>
        <authorList>
            <consortium name="DOE Joint Genome Institute"/>
            <consortium name="Mycorrhizal Genomics Consortium"/>
            <person name="Kohler A."/>
            <person name="Kuo A."/>
            <person name="Nagy L.G."/>
            <person name="Floudas D."/>
            <person name="Copeland A."/>
            <person name="Barry K.W."/>
            <person name="Cichocki N."/>
            <person name="Veneault-Fourrey C."/>
            <person name="LaButti K."/>
            <person name="Lindquist E.A."/>
            <person name="Lipzen A."/>
            <person name="Lundell T."/>
            <person name="Morin E."/>
            <person name="Murat C."/>
            <person name="Riley R."/>
            <person name="Ohm R."/>
            <person name="Sun H."/>
            <person name="Tunlid A."/>
            <person name="Henrissat B."/>
            <person name="Grigoriev I.V."/>
            <person name="Hibbett D.S."/>
            <person name="Martin F."/>
        </authorList>
    </citation>
    <scope>NUCLEOTIDE SEQUENCE [LARGE SCALE GENOMIC DNA]</scope>
    <source>
        <strain evidence="3">Marx 270</strain>
    </source>
</reference>
<protein>
    <submittedName>
        <fullName evidence="2">Uncharacterized protein</fullName>
    </submittedName>
</protein>
<feature type="compositionally biased region" description="Polar residues" evidence="1">
    <location>
        <begin position="1"/>
        <end position="10"/>
    </location>
</feature>